<name>A0ABD0K5E2_9CAEN</name>
<keyword evidence="2" id="KW-1185">Reference proteome</keyword>
<evidence type="ECO:0000313" key="1">
    <source>
        <dbReference type="EMBL" id="KAK7482042.1"/>
    </source>
</evidence>
<dbReference type="AlphaFoldDB" id="A0ABD0K5E2"/>
<organism evidence="1 2">
    <name type="scientific">Batillaria attramentaria</name>
    <dbReference type="NCBI Taxonomy" id="370345"/>
    <lineage>
        <taxon>Eukaryota</taxon>
        <taxon>Metazoa</taxon>
        <taxon>Spiralia</taxon>
        <taxon>Lophotrochozoa</taxon>
        <taxon>Mollusca</taxon>
        <taxon>Gastropoda</taxon>
        <taxon>Caenogastropoda</taxon>
        <taxon>Sorbeoconcha</taxon>
        <taxon>Cerithioidea</taxon>
        <taxon>Batillariidae</taxon>
        <taxon>Batillaria</taxon>
    </lineage>
</organism>
<gene>
    <name evidence="1" type="ORF">BaRGS_00026734</name>
</gene>
<reference evidence="1 2" key="1">
    <citation type="journal article" date="2023" name="Sci. Data">
        <title>Genome assembly of the Korean intertidal mud-creeper Batillaria attramentaria.</title>
        <authorList>
            <person name="Patra A.K."/>
            <person name="Ho P.T."/>
            <person name="Jun S."/>
            <person name="Lee S.J."/>
            <person name="Kim Y."/>
            <person name="Won Y.J."/>
        </authorList>
    </citation>
    <scope>NUCLEOTIDE SEQUENCE [LARGE SCALE GENOMIC DNA]</scope>
    <source>
        <strain evidence="1">Wonlab-2016</strain>
    </source>
</reference>
<evidence type="ECO:0000313" key="2">
    <source>
        <dbReference type="Proteomes" id="UP001519460"/>
    </source>
</evidence>
<dbReference type="Proteomes" id="UP001519460">
    <property type="component" value="Unassembled WGS sequence"/>
</dbReference>
<dbReference type="EMBL" id="JACVVK020000252">
    <property type="protein sequence ID" value="KAK7482042.1"/>
    <property type="molecule type" value="Genomic_DNA"/>
</dbReference>
<comment type="caution">
    <text evidence="1">The sequence shown here is derived from an EMBL/GenBank/DDBJ whole genome shotgun (WGS) entry which is preliminary data.</text>
</comment>
<accession>A0ABD0K5E2</accession>
<evidence type="ECO:0008006" key="3">
    <source>
        <dbReference type="Google" id="ProtNLM"/>
    </source>
</evidence>
<sequence>MTSLSQKEDCDTGAGRAGSVALSIMCAGRGSRMGVARGIWLPDNRRSAGLNVRLLVDPEGLGSNPLGHGAVETGPDFGARDGVWI</sequence>
<proteinExistence type="predicted"/>
<protein>
    <recommendedName>
        <fullName evidence="3">MobA-like NTP transferase domain-containing protein</fullName>
    </recommendedName>
</protein>